<protein>
    <submittedName>
        <fullName evidence="1">Uncharacterized protein</fullName>
    </submittedName>
</protein>
<reference evidence="2" key="2">
    <citation type="submission" date="2015-01" db="EMBL/GenBank/DDBJ databases">
        <title>Evolutionary Origins and Diversification of the Mycorrhizal Mutualists.</title>
        <authorList>
            <consortium name="DOE Joint Genome Institute"/>
            <consortium name="Mycorrhizal Genomics Consortium"/>
            <person name="Kohler A."/>
            <person name="Kuo A."/>
            <person name="Nagy L.G."/>
            <person name="Floudas D."/>
            <person name="Copeland A."/>
            <person name="Barry K.W."/>
            <person name="Cichocki N."/>
            <person name="Veneault-Fourrey C."/>
            <person name="LaButti K."/>
            <person name="Lindquist E.A."/>
            <person name="Lipzen A."/>
            <person name="Lundell T."/>
            <person name="Morin E."/>
            <person name="Murat C."/>
            <person name="Riley R."/>
            <person name="Ohm R."/>
            <person name="Sun H."/>
            <person name="Tunlid A."/>
            <person name="Henrissat B."/>
            <person name="Grigoriev I.V."/>
            <person name="Hibbett D.S."/>
            <person name="Martin F."/>
        </authorList>
    </citation>
    <scope>NUCLEOTIDE SEQUENCE [LARGE SCALE GENOMIC DNA]</scope>
    <source>
        <strain evidence="2">MUT 4182</strain>
    </source>
</reference>
<accession>A0A0C3QBN6</accession>
<dbReference type="EMBL" id="KN823105">
    <property type="protein sequence ID" value="KIO22596.1"/>
    <property type="molecule type" value="Genomic_DNA"/>
</dbReference>
<proteinExistence type="predicted"/>
<evidence type="ECO:0000313" key="2">
    <source>
        <dbReference type="Proteomes" id="UP000054248"/>
    </source>
</evidence>
<keyword evidence="2" id="KW-1185">Reference proteome</keyword>
<dbReference type="AlphaFoldDB" id="A0A0C3QBN6"/>
<name>A0A0C3QBN6_9AGAM</name>
<dbReference type="HOGENOM" id="CLU_3052087_0_0_1"/>
<organism evidence="1 2">
    <name type="scientific">Tulasnella calospora MUT 4182</name>
    <dbReference type="NCBI Taxonomy" id="1051891"/>
    <lineage>
        <taxon>Eukaryota</taxon>
        <taxon>Fungi</taxon>
        <taxon>Dikarya</taxon>
        <taxon>Basidiomycota</taxon>
        <taxon>Agaricomycotina</taxon>
        <taxon>Agaricomycetes</taxon>
        <taxon>Cantharellales</taxon>
        <taxon>Tulasnellaceae</taxon>
        <taxon>Tulasnella</taxon>
    </lineage>
</organism>
<dbReference type="Proteomes" id="UP000054248">
    <property type="component" value="Unassembled WGS sequence"/>
</dbReference>
<evidence type="ECO:0000313" key="1">
    <source>
        <dbReference type="EMBL" id="KIO22596.1"/>
    </source>
</evidence>
<reference evidence="1 2" key="1">
    <citation type="submission" date="2014-04" db="EMBL/GenBank/DDBJ databases">
        <authorList>
            <consortium name="DOE Joint Genome Institute"/>
            <person name="Kuo A."/>
            <person name="Girlanda M."/>
            <person name="Perotto S."/>
            <person name="Kohler A."/>
            <person name="Nagy L.G."/>
            <person name="Floudas D."/>
            <person name="Copeland A."/>
            <person name="Barry K.W."/>
            <person name="Cichocki N."/>
            <person name="Veneault-Fourrey C."/>
            <person name="LaButti K."/>
            <person name="Lindquist E.A."/>
            <person name="Lipzen A."/>
            <person name="Lundell T."/>
            <person name="Morin E."/>
            <person name="Murat C."/>
            <person name="Sun H."/>
            <person name="Tunlid A."/>
            <person name="Henrissat B."/>
            <person name="Grigoriev I.V."/>
            <person name="Hibbett D.S."/>
            <person name="Martin F."/>
            <person name="Nordberg H.P."/>
            <person name="Cantor M.N."/>
            <person name="Hua S.X."/>
        </authorList>
    </citation>
    <scope>NUCLEOTIDE SEQUENCE [LARGE SCALE GENOMIC DNA]</scope>
    <source>
        <strain evidence="1 2">MUT 4182</strain>
    </source>
</reference>
<gene>
    <name evidence="1" type="ORF">M407DRAFT_245095</name>
</gene>
<sequence>MQRGSSSSMSKRKFSMGYRVWGFRDMSGFLQSNDSALGNGASWLAQPFEAGLAG</sequence>